<feature type="region of interest" description="Disordered" evidence="1">
    <location>
        <begin position="425"/>
        <end position="447"/>
    </location>
</feature>
<dbReference type="SMART" id="SM00449">
    <property type="entry name" value="SPRY"/>
    <property type="match status" value="1"/>
</dbReference>
<sequence>MDEDSLETIILYISLGSIIGVLVISVIFVCIQLLRQEYGILSIGNDSDTEELDYSANVDEAQRQRLMENQEFRQSYELGQAFERQYPYGSMNTQITPEQQTLITEKGVSAWEFSVESEENVIVNDKADLQFLGGDNLVQTNIPIPKKNSVYYFETKITELTQNTNIYIGLATKPYPSWRMVGFNKYSVGYHINTGYVYQNSVFKRTKLSAKCKVGDIIGIGYNPKIGCAWFSFNGKRLSGAFTNLEYNIFPTISTDGPCGLSVNFGQRGYVFIEANVKKWGFAPIEGSQKPPPKYGNTGDSVLLELGVGTTCELCRQANSHTNECSARGENSNLATNTNSNNNTIINIKSSTSDTNNPIDLLTGGGAGSFFGTRDQRVSSSSNNSNYQMTPCPHTHPRTNFPPDYEERDPIALMLFEAGNSSLISNDKVNESSSVQTPLKDNQKDRKNLKVTFKQFIESMPQDEE</sequence>
<dbReference type="EMBL" id="MBFT01000960">
    <property type="protein sequence ID" value="PVU86154.1"/>
    <property type="molecule type" value="Genomic_DNA"/>
</dbReference>
<feature type="compositionally biased region" description="Polar residues" evidence="1">
    <location>
        <begin position="378"/>
        <end position="389"/>
    </location>
</feature>
<proteinExistence type="predicted"/>
<dbReference type="AlphaFoldDB" id="A0A2T9Y1J3"/>
<keyword evidence="2" id="KW-0812">Transmembrane</keyword>
<dbReference type="Pfam" id="PF00622">
    <property type="entry name" value="SPRY"/>
    <property type="match status" value="1"/>
</dbReference>
<dbReference type="InterPro" id="IPR003877">
    <property type="entry name" value="SPRY_dom"/>
</dbReference>
<evidence type="ECO:0000256" key="1">
    <source>
        <dbReference type="SAM" id="MobiDB-lite"/>
    </source>
</evidence>
<organism evidence="4 5">
    <name type="scientific">Furculomyces boomerangus</name>
    <dbReference type="NCBI Taxonomy" id="61424"/>
    <lineage>
        <taxon>Eukaryota</taxon>
        <taxon>Fungi</taxon>
        <taxon>Fungi incertae sedis</taxon>
        <taxon>Zoopagomycota</taxon>
        <taxon>Kickxellomycotina</taxon>
        <taxon>Harpellomycetes</taxon>
        <taxon>Harpellales</taxon>
        <taxon>Harpellaceae</taxon>
        <taxon>Furculomyces</taxon>
    </lineage>
</organism>
<feature type="compositionally biased region" description="Polar residues" evidence="1">
    <location>
        <begin position="425"/>
        <end position="440"/>
    </location>
</feature>
<dbReference type="STRING" id="61424.A0A2T9Y1J3"/>
<dbReference type="PROSITE" id="PS50188">
    <property type="entry name" value="B302_SPRY"/>
    <property type="match status" value="1"/>
</dbReference>
<feature type="region of interest" description="Disordered" evidence="1">
    <location>
        <begin position="372"/>
        <end position="396"/>
    </location>
</feature>
<protein>
    <recommendedName>
        <fullName evidence="3">B30.2/SPRY domain-containing protein</fullName>
    </recommendedName>
</protein>
<evidence type="ECO:0000256" key="2">
    <source>
        <dbReference type="SAM" id="Phobius"/>
    </source>
</evidence>
<comment type="caution">
    <text evidence="4">The sequence shown here is derived from an EMBL/GenBank/DDBJ whole genome shotgun (WGS) entry which is preliminary data.</text>
</comment>
<evidence type="ECO:0000313" key="5">
    <source>
        <dbReference type="Proteomes" id="UP000245699"/>
    </source>
</evidence>
<accession>A0A2T9Y1J3</accession>
<dbReference type="InterPro" id="IPR001870">
    <property type="entry name" value="B30.2/SPRY"/>
</dbReference>
<dbReference type="InterPro" id="IPR043136">
    <property type="entry name" value="B30.2/SPRY_sf"/>
</dbReference>
<feature type="domain" description="B30.2/SPRY" evidence="3">
    <location>
        <begin position="89"/>
        <end position="270"/>
    </location>
</feature>
<dbReference type="InterPro" id="IPR013320">
    <property type="entry name" value="ConA-like_dom_sf"/>
</dbReference>
<dbReference type="Proteomes" id="UP000245699">
    <property type="component" value="Unassembled WGS sequence"/>
</dbReference>
<dbReference type="Gene3D" id="2.60.120.920">
    <property type="match status" value="1"/>
</dbReference>
<reference evidence="4 5" key="1">
    <citation type="journal article" date="2018" name="MBio">
        <title>Comparative Genomics Reveals the Core Gene Toolbox for the Fungus-Insect Symbiosis.</title>
        <authorList>
            <person name="Wang Y."/>
            <person name="Stata M."/>
            <person name="Wang W."/>
            <person name="Stajich J.E."/>
            <person name="White M.M."/>
            <person name="Moncalvo J.M."/>
        </authorList>
    </citation>
    <scope>NUCLEOTIDE SEQUENCE [LARGE SCALE GENOMIC DNA]</scope>
    <source>
        <strain evidence="4 5">AUS-77-4</strain>
    </source>
</reference>
<keyword evidence="2" id="KW-1133">Transmembrane helix</keyword>
<dbReference type="PANTHER" id="PTHR12864">
    <property type="entry name" value="RAN BINDING PROTEIN 9-RELATED"/>
    <property type="match status" value="1"/>
</dbReference>
<dbReference type="OrthoDB" id="258495at2759"/>
<name>A0A2T9Y1J3_9FUNG</name>
<gene>
    <name evidence="4" type="ORF">BB559_006632</name>
</gene>
<keyword evidence="2" id="KW-0472">Membrane</keyword>
<feature type="transmembrane region" description="Helical" evidence="2">
    <location>
        <begin position="12"/>
        <end position="34"/>
    </location>
</feature>
<keyword evidence="5" id="KW-1185">Reference proteome</keyword>
<dbReference type="SUPFAM" id="SSF49899">
    <property type="entry name" value="Concanavalin A-like lectins/glucanases"/>
    <property type="match status" value="1"/>
</dbReference>
<dbReference type="InterPro" id="IPR050618">
    <property type="entry name" value="Ubq-SigPath_Reg"/>
</dbReference>
<evidence type="ECO:0000313" key="4">
    <source>
        <dbReference type="EMBL" id="PVU86154.1"/>
    </source>
</evidence>
<evidence type="ECO:0000259" key="3">
    <source>
        <dbReference type="PROSITE" id="PS50188"/>
    </source>
</evidence>